<feature type="domain" description="EGF-like" evidence="2">
    <location>
        <begin position="170"/>
        <end position="200"/>
    </location>
</feature>
<dbReference type="EMBL" id="AMQN01012142">
    <property type="status" value="NOT_ANNOTATED_CDS"/>
    <property type="molecule type" value="Genomic_DNA"/>
</dbReference>
<feature type="signal peptide" evidence="1">
    <location>
        <begin position="1"/>
        <end position="18"/>
    </location>
</feature>
<name>R7TUQ6_CAPTE</name>
<dbReference type="EnsemblMetazoa" id="CapteT205302">
    <property type="protein sequence ID" value="CapteP205302"/>
    <property type="gene ID" value="CapteG205302"/>
</dbReference>
<protein>
    <recommendedName>
        <fullName evidence="2">EGF-like domain-containing protein</fullName>
    </recommendedName>
</protein>
<proteinExistence type="predicted"/>
<feature type="domain" description="EGF-like" evidence="2">
    <location>
        <begin position="15"/>
        <end position="50"/>
    </location>
</feature>
<dbReference type="OrthoDB" id="18487at2759"/>
<feature type="domain" description="EGF-like" evidence="2">
    <location>
        <begin position="340"/>
        <end position="375"/>
    </location>
</feature>
<reference evidence="4" key="3">
    <citation type="submission" date="2015-06" db="UniProtKB">
        <authorList>
            <consortium name="EnsemblMetazoa"/>
        </authorList>
    </citation>
    <scope>IDENTIFICATION</scope>
</reference>
<dbReference type="Proteomes" id="UP000014760">
    <property type="component" value="Unassembled WGS sequence"/>
</dbReference>
<dbReference type="InterPro" id="IPR000742">
    <property type="entry name" value="EGF"/>
</dbReference>
<feature type="domain" description="EGF-like" evidence="2">
    <location>
        <begin position="268"/>
        <end position="311"/>
    </location>
</feature>
<feature type="chain" id="PRO_5008787383" description="EGF-like domain-containing protein" evidence="1">
    <location>
        <begin position="19"/>
        <end position="563"/>
    </location>
</feature>
<evidence type="ECO:0000313" key="4">
    <source>
        <dbReference type="EnsemblMetazoa" id="CapteP205302"/>
    </source>
</evidence>
<dbReference type="PANTHER" id="PTHR23275">
    <property type="entry name" value="CABRIOLET.-RELATED"/>
    <property type="match status" value="1"/>
</dbReference>
<dbReference type="OMA" id="CQKCDQQ"/>
<dbReference type="SMART" id="SM00181">
    <property type="entry name" value="EGF"/>
    <property type="match status" value="9"/>
</dbReference>
<evidence type="ECO:0000313" key="5">
    <source>
        <dbReference type="Proteomes" id="UP000014760"/>
    </source>
</evidence>
<dbReference type="PANTHER" id="PTHR23275:SF100">
    <property type="entry name" value="EGF-LIKE DOMAIN-CONTAINING PROTEIN"/>
    <property type="match status" value="1"/>
</dbReference>
<dbReference type="SUPFAM" id="SSF57184">
    <property type="entry name" value="Growth factor receptor domain"/>
    <property type="match status" value="3"/>
</dbReference>
<dbReference type="InterPro" id="IPR009030">
    <property type="entry name" value="Growth_fac_rcpt_cys_sf"/>
</dbReference>
<dbReference type="STRING" id="283909.R7TUQ6"/>
<dbReference type="SMART" id="SM00261">
    <property type="entry name" value="FU"/>
    <property type="match status" value="4"/>
</dbReference>
<dbReference type="InterPro" id="IPR006212">
    <property type="entry name" value="Furin_repeat"/>
</dbReference>
<feature type="domain" description="EGF-like" evidence="2">
    <location>
        <begin position="124"/>
        <end position="169"/>
    </location>
</feature>
<dbReference type="AlphaFoldDB" id="R7TUQ6"/>
<accession>R7TUQ6</accession>
<reference evidence="5" key="1">
    <citation type="submission" date="2012-12" db="EMBL/GenBank/DDBJ databases">
        <authorList>
            <person name="Hellsten U."/>
            <person name="Grimwood J."/>
            <person name="Chapman J.A."/>
            <person name="Shapiro H."/>
            <person name="Aerts A."/>
            <person name="Otillar R.P."/>
            <person name="Terry A.Y."/>
            <person name="Boore J.L."/>
            <person name="Simakov O."/>
            <person name="Marletaz F."/>
            <person name="Cho S.-J."/>
            <person name="Edsinger-Gonzales E."/>
            <person name="Havlak P."/>
            <person name="Kuo D.-H."/>
            <person name="Larsson T."/>
            <person name="Lv J."/>
            <person name="Arendt D."/>
            <person name="Savage R."/>
            <person name="Osoegawa K."/>
            <person name="de Jong P."/>
            <person name="Lindberg D.R."/>
            <person name="Seaver E.C."/>
            <person name="Weisblat D.A."/>
            <person name="Putnam N.H."/>
            <person name="Grigoriev I.V."/>
            <person name="Rokhsar D.S."/>
        </authorList>
    </citation>
    <scope>NUCLEOTIDE SEQUENCE</scope>
    <source>
        <strain evidence="5">I ESC-2004</strain>
    </source>
</reference>
<gene>
    <name evidence="3" type="ORF">CAPTEDRAFT_205302</name>
</gene>
<keyword evidence="1" id="KW-0732">Signal</keyword>
<reference evidence="3 5" key="2">
    <citation type="journal article" date="2013" name="Nature">
        <title>Insights into bilaterian evolution from three spiralian genomes.</title>
        <authorList>
            <person name="Simakov O."/>
            <person name="Marletaz F."/>
            <person name="Cho S.J."/>
            <person name="Edsinger-Gonzales E."/>
            <person name="Havlak P."/>
            <person name="Hellsten U."/>
            <person name="Kuo D.H."/>
            <person name="Larsson T."/>
            <person name="Lv J."/>
            <person name="Arendt D."/>
            <person name="Savage R."/>
            <person name="Osoegawa K."/>
            <person name="de Jong P."/>
            <person name="Grimwood J."/>
            <person name="Chapman J.A."/>
            <person name="Shapiro H."/>
            <person name="Aerts A."/>
            <person name="Otillar R.P."/>
            <person name="Terry A.Y."/>
            <person name="Boore J.L."/>
            <person name="Grigoriev I.V."/>
            <person name="Lindberg D.R."/>
            <person name="Seaver E.C."/>
            <person name="Weisblat D.A."/>
            <person name="Putnam N.H."/>
            <person name="Rokhsar D.S."/>
        </authorList>
    </citation>
    <scope>NUCLEOTIDE SEQUENCE</scope>
    <source>
        <strain evidence="3 5">I ESC-2004</strain>
    </source>
</reference>
<dbReference type="InterPro" id="IPR052798">
    <property type="entry name" value="Giardia_VSA"/>
</dbReference>
<dbReference type="Gene3D" id="2.10.220.10">
    <property type="entry name" value="Hormone Receptor, Insulin-like Growth Factor Receptor 1, Chain A, domain 2"/>
    <property type="match status" value="1"/>
</dbReference>
<organism evidence="3">
    <name type="scientific">Capitella teleta</name>
    <name type="common">Polychaete worm</name>
    <dbReference type="NCBI Taxonomy" id="283909"/>
    <lineage>
        <taxon>Eukaryota</taxon>
        <taxon>Metazoa</taxon>
        <taxon>Spiralia</taxon>
        <taxon>Lophotrochozoa</taxon>
        <taxon>Annelida</taxon>
        <taxon>Polychaeta</taxon>
        <taxon>Sedentaria</taxon>
        <taxon>Scolecida</taxon>
        <taxon>Capitellidae</taxon>
        <taxon>Capitella</taxon>
    </lineage>
</organism>
<feature type="domain" description="EGF-like" evidence="2">
    <location>
        <begin position="410"/>
        <end position="447"/>
    </location>
</feature>
<feature type="domain" description="EGF-like" evidence="2">
    <location>
        <begin position="51"/>
        <end position="84"/>
    </location>
</feature>
<feature type="domain" description="EGF-like" evidence="2">
    <location>
        <begin position="376"/>
        <end position="409"/>
    </location>
</feature>
<evidence type="ECO:0000313" key="3">
    <source>
        <dbReference type="EMBL" id="ELT94750.1"/>
    </source>
</evidence>
<dbReference type="HOGENOM" id="CLU_484175_0_0_1"/>
<evidence type="ECO:0000256" key="1">
    <source>
        <dbReference type="SAM" id="SignalP"/>
    </source>
</evidence>
<feature type="domain" description="EGF-like" evidence="2">
    <location>
        <begin position="235"/>
        <end position="267"/>
    </location>
</feature>
<evidence type="ECO:0000259" key="2">
    <source>
        <dbReference type="SMART" id="SM00181"/>
    </source>
</evidence>
<sequence length="563" mass="59259">MNTVAALLLLCLIPECSLEDDCPGTYQYVDACSSCSDGYGLQADPTTGCAECPSHCSNCEENSGSMACVLCSSQYGLNTDSGCQRKSLVEIVRRSGRFTCLFECTVSNCNLCTFSASGQEDCTLCQSYYALVNGQCQSADYCTAISISGGSFTCTACDSGFYATSGRCQACPRNCSSCSANDVCTQCDDGFGLSTDGSCSACQSPRQQCVFVNGTEYATACDASFVLRPATCQAACTAPYCMYCSDATPSQCSLCLKGYGFVDDVCQACPSNCTEGSCNASVDRDTGVVSIACSACETGFVISGSTDCICEADLCKRRKHWTVMPVRLLVLMSTIAPSTACPLSGCRSCRRVNNEVVCLACYADQGLSLESARCQSCPSPCQSCTSVSDSETECSACADGYVFLNGACTACSTVVDENCATCHLSGSSAVCDTCQSGFSITSDSTCMSTCFSCGNGDWSGSCGGGSHGEMLECNGTCWVGQREDIVSTSYQRTCSNDTCSSETEIGTRSISVQKHKSVGSDDRQIRSFYESCSEGFLRSPCLTLGTEKFDKGTIHHVLCDDSL</sequence>
<dbReference type="EMBL" id="KB309327">
    <property type="protein sequence ID" value="ELT94750.1"/>
    <property type="molecule type" value="Genomic_DNA"/>
</dbReference>
<keyword evidence="5" id="KW-1185">Reference proteome</keyword>